<sequence>MLLGLLAFATVGLFLVVLLVKYMRRSKVRHVEISALQFLPELSEARQSRVRWQVSTPLRSPLFWLRFLILLTLLAILLLDGVLVPTKNAPAFGVLVAVDHSPSMAVGRPTRLQLANEMADKIVQHVTAQGGCSRVVAVPHTTPSNGVGDAGVSPIAMMHALSAALEDGSCHWTHLAVVSDLPKPPFFALSDARGQEVVAEGEALAADPLWFQVGEPEANSALTGADFKAAGLGGDGARLSLNIARFGDANSDLSLVVTGPKGQILSPDAPVDLGKGQEASVSYAVSEPGTYQAELEETGEFALDNRLALSIGAMSVLPIALDSDVSAGPLANLARQMAPVVGAERDDAVRIGLYSDQDGLGERGIYLVRGEAQGVNALGYFQKDSPLLEAVDLDLLEALKPRGLERLPEGFRSVAAGADGKVWIAVRAGAHPAVLMPEPAGGLVNANLADAQHLTWLVAFINAYRFVNQDRQPLLDVSHVDASGARLENLAYESDTAKPLGSNPELDDIQPVSMIGEAQSPLWPWLALVAIILLVAERFVALRLSGGRTA</sequence>
<feature type="transmembrane region" description="Helical" evidence="1">
    <location>
        <begin position="6"/>
        <end position="23"/>
    </location>
</feature>
<dbReference type="PANTHER" id="PTHR37464:SF1">
    <property type="entry name" value="BLL2463 PROTEIN"/>
    <property type="match status" value="1"/>
</dbReference>
<accession>A0A1I5KNF8</accession>
<feature type="transmembrane region" description="Helical" evidence="1">
    <location>
        <begin position="63"/>
        <end position="84"/>
    </location>
</feature>
<evidence type="ECO:0000313" key="2">
    <source>
        <dbReference type="EMBL" id="SFO86528.1"/>
    </source>
</evidence>
<gene>
    <name evidence="2" type="ORF">SAMN04488056_11494</name>
</gene>
<keyword evidence="1" id="KW-0812">Transmembrane</keyword>
<dbReference type="OrthoDB" id="8478386at2"/>
<keyword evidence="3" id="KW-1185">Reference proteome</keyword>
<feature type="transmembrane region" description="Helical" evidence="1">
    <location>
        <begin position="522"/>
        <end position="541"/>
    </location>
</feature>
<evidence type="ECO:0000313" key="3">
    <source>
        <dbReference type="Proteomes" id="UP000199236"/>
    </source>
</evidence>
<dbReference type="STRING" id="655353.SAMN04488056_11494"/>
<keyword evidence="1" id="KW-0472">Membrane</keyword>
<keyword evidence="1" id="KW-1133">Transmembrane helix</keyword>
<organism evidence="2 3">
    <name type="scientific">Cohaesibacter marisflavi</name>
    <dbReference type="NCBI Taxonomy" id="655353"/>
    <lineage>
        <taxon>Bacteria</taxon>
        <taxon>Pseudomonadati</taxon>
        <taxon>Pseudomonadota</taxon>
        <taxon>Alphaproteobacteria</taxon>
        <taxon>Hyphomicrobiales</taxon>
        <taxon>Cohaesibacteraceae</taxon>
    </lineage>
</organism>
<dbReference type="RefSeq" id="WP_090075086.1">
    <property type="nucleotide sequence ID" value="NZ_FOVR01000014.1"/>
</dbReference>
<dbReference type="EMBL" id="FOVR01000014">
    <property type="protein sequence ID" value="SFO86528.1"/>
    <property type="molecule type" value="Genomic_DNA"/>
</dbReference>
<evidence type="ECO:0000256" key="1">
    <source>
        <dbReference type="SAM" id="Phobius"/>
    </source>
</evidence>
<dbReference type="PANTHER" id="PTHR37464">
    <property type="entry name" value="BLL2463 PROTEIN"/>
    <property type="match status" value="1"/>
</dbReference>
<proteinExistence type="predicted"/>
<name>A0A1I5KNF8_9HYPH</name>
<protein>
    <recommendedName>
        <fullName evidence="4">N-terminal double-transmembrane domain-containing protein</fullName>
    </recommendedName>
</protein>
<dbReference type="AlphaFoldDB" id="A0A1I5KNF8"/>
<dbReference type="Proteomes" id="UP000199236">
    <property type="component" value="Unassembled WGS sequence"/>
</dbReference>
<reference evidence="2 3" key="1">
    <citation type="submission" date="2016-10" db="EMBL/GenBank/DDBJ databases">
        <authorList>
            <person name="de Groot N.N."/>
        </authorList>
    </citation>
    <scope>NUCLEOTIDE SEQUENCE [LARGE SCALE GENOMIC DNA]</scope>
    <source>
        <strain evidence="2 3">CGMCC 1.9157</strain>
    </source>
</reference>
<evidence type="ECO:0008006" key="4">
    <source>
        <dbReference type="Google" id="ProtNLM"/>
    </source>
</evidence>